<name>A0AA36DFU8_9BILA</name>
<dbReference type="PANTHER" id="PTHR48020:SF12">
    <property type="entry name" value="PROTON MYO-INOSITOL COTRANSPORTER"/>
    <property type="match status" value="1"/>
</dbReference>
<evidence type="ECO:0000256" key="3">
    <source>
        <dbReference type="ARBA" id="ARBA00022692"/>
    </source>
</evidence>
<dbReference type="AlphaFoldDB" id="A0AA36DFU8"/>
<dbReference type="GO" id="GO:0005366">
    <property type="term" value="F:myo-inositol:proton symporter activity"/>
    <property type="evidence" value="ECO:0007669"/>
    <property type="project" value="TreeGrafter"/>
</dbReference>
<dbReference type="PRINTS" id="PR00171">
    <property type="entry name" value="SUGRTRNSPORT"/>
</dbReference>
<keyword evidence="4 7" id="KW-1133">Transmembrane helix</keyword>
<dbReference type="InterPro" id="IPR036259">
    <property type="entry name" value="MFS_trans_sf"/>
</dbReference>
<accession>A0AA36DFU8</accession>
<evidence type="ECO:0000256" key="2">
    <source>
        <dbReference type="ARBA" id="ARBA00022448"/>
    </source>
</evidence>
<comment type="subcellular location">
    <subcellularLocation>
        <location evidence="1">Membrane</location>
        <topology evidence="1">Multi-pass membrane protein</topology>
    </subcellularLocation>
</comment>
<evidence type="ECO:0000256" key="5">
    <source>
        <dbReference type="ARBA" id="ARBA00023136"/>
    </source>
</evidence>
<sequence>MVTGFQLMDTFGLFAANLVAGGFSSYRSEERRMEANVPIFQQLSGINTLMHYCGTIIRSAGVKDNYITLIWISAAVSSINFFCTFIPIALIDRLGRRVLFLISDSSPNFKAEQYNVDNMYDPTVKNADFCRKFSNCDFCVTADSCGFCEDHDTKTGWCLPFPDKNSDKYSATGACLNGDFTVNGTNAKFEWQDTYCKSKFTWMPIVIMVLYLGSFSIGYAPMPWVLNSEFYPLWARSTCVSISTASNWIFNLIISLTFLSLSQALTKYGTFFLYAALTVIALVFVFFFVPETKGKSLDEVEMLFMTEDVRKERLARIQEKGNKNGRDRESSMRDKF</sequence>
<dbReference type="SUPFAM" id="SSF103473">
    <property type="entry name" value="MFS general substrate transporter"/>
    <property type="match status" value="1"/>
</dbReference>
<protein>
    <recommendedName>
        <fullName evidence="8">Major facilitator superfamily (MFS) profile domain-containing protein</fullName>
    </recommendedName>
</protein>
<evidence type="ECO:0000313" key="9">
    <source>
        <dbReference type="EMBL" id="CAJ0585419.1"/>
    </source>
</evidence>
<feature type="transmembrane region" description="Helical" evidence="7">
    <location>
        <begin position="200"/>
        <end position="220"/>
    </location>
</feature>
<feature type="region of interest" description="Disordered" evidence="6">
    <location>
        <begin position="316"/>
        <end position="336"/>
    </location>
</feature>
<proteinExistence type="predicted"/>
<evidence type="ECO:0000256" key="1">
    <source>
        <dbReference type="ARBA" id="ARBA00004141"/>
    </source>
</evidence>
<evidence type="ECO:0000256" key="6">
    <source>
        <dbReference type="SAM" id="MobiDB-lite"/>
    </source>
</evidence>
<keyword evidence="3 7" id="KW-0812">Transmembrane</keyword>
<dbReference type="Pfam" id="PF00083">
    <property type="entry name" value="Sugar_tr"/>
    <property type="match status" value="2"/>
</dbReference>
<evidence type="ECO:0000313" key="10">
    <source>
        <dbReference type="Proteomes" id="UP001177023"/>
    </source>
</evidence>
<dbReference type="InterPro" id="IPR050814">
    <property type="entry name" value="Myo-inositol_Transporter"/>
</dbReference>
<feature type="transmembrane region" description="Helical" evidence="7">
    <location>
        <begin position="240"/>
        <end position="259"/>
    </location>
</feature>
<keyword evidence="5 7" id="KW-0472">Membrane</keyword>
<feature type="transmembrane region" description="Helical" evidence="7">
    <location>
        <begin position="69"/>
        <end position="91"/>
    </location>
</feature>
<feature type="domain" description="Major facilitator superfamily (MFS) profile" evidence="8">
    <location>
        <begin position="1"/>
        <end position="293"/>
    </location>
</feature>
<dbReference type="InterPro" id="IPR005828">
    <property type="entry name" value="MFS_sugar_transport-like"/>
</dbReference>
<dbReference type="FunFam" id="1.20.1250.20:FF:000387">
    <property type="entry name" value="H(+) MyoInositol coTransporter"/>
    <property type="match status" value="1"/>
</dbReference>
<feature type="non-terminal residue" evidence="9">
    <location>
        <position position="336"/>
    </location>
</feature>
<feature type="transmembrane region" description="Helical" evidence="7">
    <location>
        <begin position="271"/>
        <end position="289"/>
    </location>
</feature>
<dbReference type="GO" id="GO:0016324">
    <property type="term" value="C:apical plasma membrane"/>
    <property type="evidence" value="ECO:0007669"/>
    <property type="project" value="TreeGrafter"/>
</dbReference>
<keyword evidence="2" id="KW-0813">Transport</keyword>
<gene>
    <name evidence="9" type="ORF">MSPICULIGERA_LOCUS23442</name>
</gene>
<dbReference type="EMBL" id="CATQJA010002704">
    <property type="protein sequence ID" value="CAJ0585419.1"/>
    <property type="molecule type" value="Genomic_DNA"/>
</dbReference>
<dbReference type="PANTHER" id="PTHR48020">
    <property type="entry name" value="PROTON MYO-INOSITOL COTRANSPORTER"/>
    <property type="match status" value="1"/>
</dbReference>
<comment type="caution">
    <text evidence="9">The sequence shown here is derived from an EMBL/GenBank/DDBJ whole genome shotgun (WGS) entry which is preliminary data.</text>
</comment>
<dbReference type="InterPro" id="IPR020846">
    <property type="entry name" value="MFS_dom"/>
</dbReference>
<evidence type="ECO:0000259" key="8">
    <source>
        <dbReference type="PROSITE" id="PS50850"/>
    </source>
</evidence>
<dbReference type="InterPro" id="IPR003663">
    <property type="entry name" value="Sugar/inositol_transpt"/>
</dbReference>
<evidence type="ECO:0000256" key="7">
    <source>
        <dbReference type="SAM" id="Phobius"/>
    </source>
</evidence>
<dbReference type="Gene3D" id="1.20.1250.20">
    <property type="entry name" value="MFS general substrate transporter like domains"/>
    <property type="match status" value="2"/>
</dbReference>
<dbReference type="PROSITE" id="PS50850">
    <property type="entry name" value="MFS"/>
    <property type="match status" value="1"/>
</dbReference>
<evidence type="ECO:0000256" key="4">
    <source>
        <dbReference type="ARBA" id="ARBA00022989"/>
    </source>
</evidence>
<reference evidence="9" key="1">
    <citation type="submission" date="2023-06" db="EMBL/GenBank/DDBJ databases">
        <authorList>
            <person name="Delattre M."/>
        </authorList>
    </citation>
    <scope>NUCLEOTIDE SEQUENCE</scope>
    <source>
        <strain evidence="9">AF72</strain>
    </source>
</reference>
<dbReference type="Proteomes" id="UP001177023">
    <property type="component" value="Unassembled WGS sequence"/>
</dbReference>
<organism evidence="9 10">
    <name type="scientific">Mesorhabditis spiculigera</name>
    <dbReference type="NCBI Taxonomy" id="96644"/>
    <lineage>
        <taxon>Eukaryota</taxon>
        <taxon>Metazoa</taxon>
        <taxon>Ecdysozoa</taxon>
        <taxon>Nematoda</taxon>
        <taxon>Chromadorea</taxon>
        <taxon>Rhabditida</taxon>
        <taxon>Rhabditina</taxon>
        <taxon>Rhabditomorpha</taxon>
        <taxon>Rhabditoidea</taxon>
        <taxon>Rhabditidae</taxon>
        <taxon>Mesorhabditinae</taxon>
        <taxon>Mesorhabditis</taxon>
    </lineage>
</organism>
<keyword evidence="10" id="KW-1185">Reference proteome</keyword>